<feature type="compositionally biased region" description="Polar residues" evidence="6">
    <location>
        <begin position="101"/>
        <end position="112"/>
    </location>
</feature>
<feature type="transmembrane region" description="Helical" evidence="7">
    <location>
        <begin position="34"/>
        <end position="53"/>
    </location>
</feature>
<evidence type="ECO:0000313" key="9">
    <source>
        <dbReference type="Proteomes" id="UP000799437"/>
    </source>
</evidence>
<dbReference type="OrthoDB" id="2802411at2759"/>
<feature type="region of interest" description="Disordered" evidence="6">
    <location>
        <begin position="83"/>
        <end position="167"/>
    </location>
</feature>
<keyword evidence="3 7" id="KW-0812">Transmembrane</keyword>
<reference evidence="8" key="1">
    <citation type="journal article" date="2020" name="Stud. Mycol.">
        <title>101 Dothideomycetes genomes: a test case for predicting lifestyles and emergence of pathogens.</title>
        <authorList>
            <person name="Haridas S."/>
            <person name="Albert R."/>
            <person name="Binder M."/>
            <person name="Bloem J."/>
            <person name="Labutti K."/>
            <person name="Salamov A."/>
            <person name="Andreopoulos B."/>
            <person name="Baker S."/>
            <person name="Barry K."/>
            <person name="Bills G."/>
            <person name="Bluhm B."/>
            <person name="Cannon C."/>
            <person name="Castanera R."/>
            <person name="Culley D."/>
            <person name="Daum C."/>
            <person name="Ezra D."/>
            <person name="Gonzalez J."/>
            <person name="Henrissat B."/>
            <person name="Kuo A."/>
            <person name="Liang C."/>
            <person name="Lipzen A."/>
            <person name="Lutzoni F."/>
            <person name="Magnuson J."/>
            <person name="Mondo S."/>
            <person name="Nolan M."/>
            <person name="Ohm R."/>
            <person name="Pangilinan J."/>
            <person name="Park H.-J."/>
            <person name="Ramirez L."/>
            <person name="Alfaro M."/>
            <person name="Sun H."/>
            <person name="Tritt A."/>
            <person name="Yoshinaga Y."/>
            <person name="Zwiers L.-H."/>
            <person name="Turgeon B."/>
            <person name="Goodwin S."/>
            <person name="Spatafora J."/>
            <person name="Crous P."/>
            <person name="Grigoriev I."/>
        </authorList>
    </citation>
    <scope>NUCLEOTIDE SEQUENCE</scope>
    <source>
        <strain evidence="8">CBS 121739</strain>
    </source>
</reference>
<organism evidence="8 9">
    <name type="scientific">Pseudovirgaria hyperparasitica</name>
    <dbReference type="NCBI Taxonomy" id="470096"/>
    <lineage>
        <taxon>Eukaryota</taxon>
        <taxon>Fungi</taxon>
        <taxon>Dikarya</taxon>
        <taxon>Ascomycota</taxon>
        <taxon>Pezizomycotina</taxon>
        <taxon>Dothideomycetes</taxon>
        <taxon>Dothideomycetes incertae sedis</taxon>
        <taxon>Acrospermales</taxon>
        <taxon>Acrospermaceae</taxon>
        <taxon>Pseudovirgaria</taxon>
    </lineage>
</organism>
<dbReference type="Proteomes" id="UP000799437">
    <property type="component" value="Unassembled WGS sequence"/>
</dbReference>
<dbReference type="PANTHER" id="PTHR21659:SF57">
    <property type="entry name" value="PLASMA MEMBRANE PROTEOLIPID 31"/>
    <property type="match status" value="1"/>
</dbReference>
<dbReference type="RefSeq" id="XP_033597065.1">
    <property type="nucleotide sequence ID" value="XM_033745775.1"/>
</dbReference>
<dbReference type="EMBL" id="ML996580">
    <property type="protein sequence ID" value="KAF2754614.1"/>
    <property type="molecule type" value="Genomic_DNA"/>
</dbReference>
<evidence type="ECO:0000256" key="7">
    <source>
        <dbReference type="SAM" id="Phobius"/>
    </source>
</evidence>
<evidence type="ECO:0000256" key="5">
    <source>
        <dbReference type="ARBA" id="ARBA00023136"/>
    </source>
</evidence>
<keyword evidence="9" id="KW-1185">Reference proteome</keyword>
<dbReference type="GO" id="GO:0016020">
    <property type="term" value="C:membrane"/>
    <property type="evidence" value="ECO:0007669"/>
    <property type="project" value="UniProtKB-SubCell"/>
</dbReference>
<keyword evidence="4 7" id="KW-1133">Transmembrane helix</keyword>
<dbReference type="Pfam" id="PF01679">
    <property type="entry name" value="Pmp3"/>
    <property type="match status" value="1"/>
</dbReference>
<name>A0A6A6VY36_9PEZI</name>
<dbReference type="GeneID" id="54486829"/>
<keyword evidence="5 7" id="KW-0472">Membrane</keyword>
<evidence type="ECO:0000256" key="2">
    <source>
        <dbReference type="ARBA" id="ARBA00009530"/>
    </source>
</evidence>
<evidence type="ECO:0000256" key="1">
    <source>
        <dbReference type="ARBA" id="ARBA00004370"/>
    </source>
</evidence>
<dbReference type="InterPro" id="IPR000612">
    <property type="entry name" value="PMP3"/>
</dbReference>
<dbReference type="AlphaFoldDB" id="A0A6A6VY36"/>
<sequence length="167" mass="17676">MCGTDIFLAILSVVFPPIGVWVKRGICSADSLINIALCVLGFLPGLLHAWYIIVSYPDEYEQAPQDAEGGSGTVTYYYVQGGSAPRHHHQQQRPAQGGYGTVNSQPSQQFPGQQAGAYYPKNQAHAPQAQQGPGPVDGPSNGGAALPPPPSYADAVKGDNKIQTNDQ</sequence>
<evidence type="ECO:0000256" key="6">
    <source>
        <dbReference type="SAM" id="MobiDB-lite"/>
    </source>
</evidence>
<protein>
    <submittedName>
        <fullName evidence="8">UPF0057-domain-containing protein</fullName>
    </submittedName>
</protein>
<feature type="transmembrane region" description="Helical" evidence="7">
    <location>
        <begin position="6"/>
        <end position="22"/>
    </location>
</feature>
<evidence type="ECO:0000256" key="4">
    <source>
        <dbReference type="ARBA" id="ARBA00022989"/>
    </source>
</evidence>
<proteinExistence type="inferred from homology"/>
<evidence type="ECO:0000313" key="8">
    <source>
        <dbReference type="EMBL" id="KAF2754614.1"/>
    </source>
</evidence>
<dbReference type="PROSITE" id="PS01309">
    <property type="entry name" value="UPF0057"/>
    <property type="match status" value="1"/>
</dbReference>
<comment type="subcellular location">
    <subcellularLocation>
        <location evidence="1">Membrane</location>
    </subcellularLocation>
</comment>
<accession>A0A6A6VY36</accession>
<dbReference type="PANTHER" id="PTHR21659">
    <property type="entry name" value="HYDROPHOBIC PROTEIN RCI2 LOW TEMPERATURE AND SALT RESPONSIVE PROTEIN LTI6 -RELATED"/>
    <property type="match status" value="1"/>
</dbReference>
<feature type="compositionally biased region" description="Low complexity" evidence="6">
    <location>
        <begin position="123"/>
        <end position="139"/>
    </location>
</feature>
<evidence type="ECO:0000256" key="3">
    <source>
        <dbReference type="ARBA" id="ARBA00022692"/>
    </source>
</evidence>
<gene>
    <name evidence="8" type="ORF">EJ05DRAFT_489300</name>
</gene>
<comment type="similarity">
    <text evidence="2">Belongs to the UPF0057 (PMP3) family.</text>
</comment>